<comment type="caution">
    <text evidence="1">The sequence shown here is derived from an EMBL/GenBank/DDBJ whole genome shotgun (WGS) entry which is preliminary data.</text>
</comment>
<dbReference type="EMBL" id="JYLH01000006">
    <property type="protein sequence ID" value="KRP45768.1"/>
    <property type="molecule type" value="Genomic_DNA"/>
</dbReference>
<sequence length="79" mass="9330">MLLEYFFFLRVEIFFHHPLKRFVSVDTIKMNERYICFGWIMKVRQVVGGTLQERMSIRFTVAVGSLTVDVELLQGKRSA</sequence>
<organism evidence="1 2">
    <name type="scientific">Pseudomonas libanensis</name>
    <dbReference type="NCBI Taxonomy" id="75588"/>
    <lineage>
        <taxon>Bacteria</taxon>
        <taxon>Pseudomonadati</taxon>
        <taxon>Pseudomonadota</taxon>
        <taxon>Gammaproteobacteria</taxon>
        <taxon>Pseudomonadales</taxon>
        <taxon>Pseudomonadaceae</taxon>
        <taxon>Pseudomonas</taxon>
    </lineage>
</organism>
<name>A0A0R2YBU8_9PSED</name>
<dbReference type="AlphaFoldDB" id="A0A0R2YBU8"/>
<proteinExistence type="predicted"/>
<reference evidence="1 2" key="1">
    <citation type="submission" date="2015-02" db="EMBL/GenBank/DDBJ databases">
        <title>Pseudomonas helleri sp. nov. and Pseudomonas weihenstephanensis sp. nov., isolated from raw cows milk.</title>
        <authorList>
            <person name="von Neubeck M."/>
            <person name="Huptas C."/>
            <person name="Wenning M."/>
            <person name="Scherer S."/>
        </authorList>
    </citation>
    <scope>NUCLEOTIDE SEQUENCE [LARGE SCALE GENOMIC DNA]</scope>
    <source>
        <strain evidence="1 2">DSM 17149</strain>
    </source>
</reference>
<evidence type="ECO:0000313" key="1">
    <source>
        <dbReference type="EMBL" id="KRP45768.1"/>
    </source>
</evidence>
<dbReference type="PATRIC" id="fig|75588.4.peg.4718"/>
<accession>A0A0R2YBU8</accession>
<protein>
    <submittedName>
        <fullName evidence="1">Uncharacterized protein</fullName>
    </submittedName>
</protein>
<gene>
    <name evidence="1" type="ORF">TU73_11565</name>
</gene>
<evidence type="ECO:0000313" key="2">
    <source>
        <dbReference type="Proteomes" id="UP000051446"/>
    </source>
</evidence>
<dbReference type="Proteomes" id="UP000051446">
    <property type="component" value="Unassembled WGS sequence"/>
</dbReference>